<dbReference type="GO" id="GO:0051500">
    <property type="term" value="F:D-tyrosyl-tRNA(Tyr) deacylase activity"/>
    <property type="evidence" value="ECO:0007669"/>
    <property type="project" value="TreeGrafter"/>
</dbReference>
<dbReference type="GO" id="GO:0005737">
    <property type="term" value="C:cytoplasm"/>
    <property type="evidence" value="ECO:0007669"/>
    <property type="project" value="UniProtKB-SubCell"/>
</dbReference>
<evidence type="ECO:0000313" key="6">
    <source>
        <dbReference type="Proteomes" id="UP000266743"/>
    </source>
</evidence>
<evidence type="ECO:0000313" key="5">
    <source>
        <dbReference type="EMBL" id="RHW73065.1"/>
    </source>
</evidence>
<dbReference type="FunFam" id="3.50.80.10:FF:000008">
    <property type="entry name" value="Putative D-tyrosyl-tRNA(Tyr) deacylase 2"/>
    <property type="match status" value="1"/>
</dbReference>
<evidence type="ECO:0000256" key="2">
    <source>
        <dbReference type="ARBA" id="ARBA00011738"/>
    </source>
</evidence>
<dbReference type="Pfam" id="PF02580">
    <property type="entry name" value="Tyr_Deacylase"/>
    <property type="match status" value="1"/>
</dbReference>
<dbReference type="EMBL" id="QSBY01000004">
    <property type="protein sequence ID" value="RHW73065.1"/>
    <property type="molecule type" value="Genomic_DNA"/>
</dbReference>
<dbReference type="PANTHER" id="PTHR10472">
    <property type="entry name" value="D-TYROSYL-TRNA TYR DEACYLASE"/>
    <property type="match status" value="1"/>
</dbReference>
<reference evidence="5 6" key="1">
    <citation type="submission" date="2018-09" db="EMBL/GenBank/DDBJ databases">
        <title>whole genome sequence of T. equiperdum IVM-t1 strain.</title>
        <authorList>
            <person name="Suganuma K."/>
        </authorList>
    </citation>
    <scope>NUCLEOTIDE SEQUENCE [LARGE SCALE GENOMIC DNA]</scope>
    <source>
        <strain evidence="5 6">IVM-t1</strain>
    </source>
</reference>
<evidence type="ECO:0000256" key="1">
    <source>
        <dbReference type="ARBA" id="ARBA00004496"/>
    </source>
</evidence>
<evidence type="ECO:0000256" key="4">
    <source>
        <dbReference type="ARBA" id="ARBA00022801"/>
    </source>
</evidence>
<dbReference type="InterPro" id="IPR023509">
    <property type="entry name" value="DTD-like_sf"/>
</dbReference>
<dbReference type="SUPFAM" id="SSF69500">
    <property type="entry name" value="DTD-like"/>
    <property type="match status" value="1"/>
</dbReference>
<comment type="subcellular location">
    <subcellularLocation>
        <location evidence="1">Cytoplasm</location>
    </subcellularLocation>
</comment>
<protein>
    <submittedName>
        <fullName evidence="5">D-Tyr-tRNA(Tyr) deacylase</fullName>
    </submittedName>
</protein>
<evidence type="ECO:0000256" key="3">
    <source>
        <dbReference type="ARBA" id="ARBA00022490"/>
    </source>
</evidence>
<accession>A0A3L6L9W4</accession>
<sequence length="175" mass="18522">MTVRVALQSIEKASLLLDNEQRYGSVGRGALIYIAFIGAVSEDALKNAVDVILTANVFHNLSSSDALPRSSDSLSSFPSADVLIVPQASLGGKLKGRNVQFHALVGKSEGELLYNQFCQLMRKARGVDSTTVDSNGVPLVGSAVGSSGRVINGTWGNRQGLRLESQGPLTHVLDL</sequence>
<dbReference type="Gene3D" id="3.50.80.10">
    <property type="entry name" value="D-tyrosyl-tRNA(Tyr) deacylase"/>
    <property type="match status" value="1"/>
</dbReference>
<keyword evidence="4" id="KW-0378">Hydrolase</keyword>
<organism evidence="5 6">
    <name type="scientific">Trypanosoma brucei equiperdum</name>
    <dbReference type="NCBI Taxonomy" id="630700"/>
    <lineage>
        <taxon>Eukaryota</taxon>
        <taxon>Discoba</taxon>
        <taxon>Euglenozoa</taxon>
        <taxon>Kinetoplastea</taxon>
        <taxon>Metakinetoplastina</taxon>
        <taxon>Trypanosomatida</taxon>
        <taxon>Trypanosomatidae</taxon>
        <taxon>Trypanosoma</taxon>
    </lineage>
</organism>
<comment type="subunit">
    <text evidence="2">Homodimer.</text>
</comment>
<dbReference type="InterPro" id="IPR003732">
    <property type="entry name" value="Daa-tRNA_deacyls_DTD"/>
</dbReference>
<name>A0A3L6L9W4_9TRYP</name>
<dbReference type="PANTHER" id="PTHR10472:SF1">
    <property type="entry name" value="D-AMINOACYL-TRNA DEACYLASE 2"/>
    <property type="match status" value="1"/>
</dbReference>
<comment type="caution">
    <text evidence="5">The sequence shown here is derived from an EMBL/GenBank/DDBJ whole genome shotgun (WGS) entry which is preliminary data.</text>
</comment>
<proteinExistence type="predicted"/>
<gene>
    <name evidence="5" type="ORF">DPX39_040016500</name>
</gene>
<dbReference type="Proteomes" id="UP000266743">
    <property type="component" value="Chromosome 4"/>
</dbReference>
<dbReference type="AlphaFoldDB" id="A0A3L6L9W4"/>
<keyword evidence="3" id="KW-0963">Cytoplasm</keyword>